<comment type="caution">
    <text evidence="1">The sequence shown here is derived from an EMBL/GenBank/DDBJ whole genome shotgun (WGS) entry which is preliminary data.</text>
</comment>
<name>A0A815NWX2_9BILA</name>
<dbReference type="PANTHER" id="PTHR47326:SF1">
    <property type="entry name" value="HTH PSQ-TYPE DOMAIN-CONTAINING PROTEIN"/>
    <property type="match status" value="1"/>
</dbReference>
<dbReference type="EMBL" id="CAJNOT010004644">
    <property type="protein sequence ID" value="CAF1439982.1"/>
    <property type="molecule type" value="Genomic_DNA"/>
</dbReference>
<dbReference type="AlphaFoldDB" id="A0A815NWX2"/>
<proteinExistence type="predicted"/>
<reference evidence="1" key="1">
    <citation type="submission" date="2021-02" db="EMBL/GenBank/DDBJ databases">
        <authorList>
            <person name="Nowell W R."/>
        </authorList>
    </citation>
    <scope>NUCLEOTIDE SEQUENCE</scope>
</reference>
<dbReference type="Proteomes" id="UP000663864">
    <property type="component" value="Unassembled WGS sequence"/>
</dbReference>
<dbReference type="Proteomes" id="UP000663823">
    <property type="component" value="Unassembled WGS sequence"/>
</dbReference>
<gene>
    <name evidence="2" type="ORF">OTI717_LOCUS22707</name>
    <name evidence="1" type="ORF">ZHD862_LOCUS34774</name>
</gene>
<evidence type="ECO:0000313" key="2">
    <source>
        <dbReference type="EMBL" id="CAF3880097.1"/>
    </source>
</evidence>
<dbReference type="PANTHER" id="PTHR47326">
    <property type="entry name" value="TRANSPOSABLE ELEMENT TC3 TRANSPOSASE-LIKE PROTEIN"/>
    <property type="match status" value="1"/>
</dbReference>
<organism evidence="1 3">
    <name type="scientific">Rotaria sordida</name>
    <dbReference type="NCBI Taxonomy" id="392033"/>
    <lineage>
        <taxon>Eukaryota</taxon>
        <taxon>Metazoa</taxon>
        <taxon>Spiralia</taxon>
        <taxon>Gnathifera</taxon>
        <taxon>Rotifera</taxon>
        <taxon>Eurotatoria</taxon>
        <taxon>Bdelloidea</taxon>
        <taxon>Philodinida</taxon>
        <taxon>Philodinidae</taxon>
        <taxon>Rotaria</taxon>
    </lineage>
</organism>
<evidence type="ECO:0008006" key="4">
    <source>
        <dbReference type="Google" id="ProtNLM"/>
    </source>
</evidence>
<evidence type="ECO:0000313" key="3">
    <source>
        <dbReference type="Proteomes" id="UP000663864"/>
    </source>
</evidence>
<accession>A0A815NWX2</accession>
<dbReference type="EMBL" id="CAJOAX010003916">
    <property type="protein sequence ID" value="CAF3880097.1"/>
    <property type="molecule type" value="Genomic_DNA"/>
</dbReference>
<protein>
    <recommendedName>
        <fullName evidence="4">DUF4817 domain-containing protein</fullName>
    </recommendedName>
</protein>
<evidence type="ECO:0000313" key="1">
    <source>
        <dbReference type="EMBL" id="CAF1439982.1"/>
    </source>
</evidence>
<sequence length="162" mass="18613">MMAKLEYPSLVRRHFQRENRPDIPTEKTIKAIYNKFLQTGSVHDREQSGRPPSATAEKVEKIVEELTKNPINSIRGVSREVNISKSVVHRTMREVLGYKPYKMHLTQMIYDEDMDLRVEMAELLLPILTDKNNDGKTDYQKGHISTGWGANPFLEGSSLLVE</sequence>